<evidence type="ECO:0000313" key="1">
    <source>
        <dbReference type="EnsemblProtists" id="EOD06800"/>
    </source>
</evidence>
<organism evidence="1 2">
    <name type="scientific">Emiliania huxleyi (strain CCMP1516)</name>
    <dbReference type="NCBI Taxonomy" id="280463"/>
    <lineage>
        <taxon>Eukaryota</taxon>
        <taxon>Haptista</taxon>
        <taxon>Haptophyta</taxon>
        <taxon>Prymnesiophyceae</taxon>
        <taxon>Isochrysidales</taxon>
        <taxon>Noelaerhabdaceae</taxon>
        <taxon>Emiliania</taxon>
    </lineage>
</organism>
<evidence type="ECO:0000313" key="2">
    <source>
        <dbReference type="Proteomes" id="UP000013827"/>
    </source>
</evidence>
<reference evidence="2" key="1">
    <citation type="journal article" date="2013" name="Nature">
        <title>Pan genome of the phytoplankton Emiliania underpins its global distribution.</title>
        <authorList>
            <person name="Read B.A."/>
            <person name="Kegel J."/>
            <person name="Klute M.J."/>
            <person name="Kuo A."/>
            <person name="Lefebvre S.C."/>
            <person name="Maumus F."/>
            <person name="Mayer C."/>
            <person name="Miller J."/>
            <person name="Monier A."/>
            <person name="Salamov A."/>
            <person name="Young J."/>
            <person name="Aguilar M."/>
            <person name="Claverie J.M."/>
            <person name="Frickenhaus S."/>
            <person name="Gonzalez K."/>
            <person name="Herman E.K."/>
            <person name="Lin Y.C."/>
            <person name="Napier J."/>
            <person name="Ogata H."/>
            <person name="Sarno A.F."/>
            <person name="Shmutz J."/>
            <person name="Schroeder D."/>
            <person name="de Vargas C."/>
            <person name="Verret F."/>
            <person name="von Dassow P."/>
            <person name="Valentin K."/>
            <person name="Van de Peer Y."/>
            <person name="Wheeler G."/>
            <person name="Dacks J.B."/>
            <person name="Delwiche C.F."/>
            <person name="Dyhrman S.T."/>
            <person name="Glockner G."/>
            <person name="John U."/>
            <person name="Richards T."/>
            <person name="Worden A.Z."/>
            <person name="Zhang X."/>
            <person name="Grigoriev I.V."/>
            <person name="Allen A.E."/>
            <person name="Bidle K."/>
            <person name="Borodovsky M."/>
            <person name="Bowler C."/>
            <person name="Brownlee C."/>
            <person name="Cock J.M."/>
            <person name="Elias M."/>
            <person name="Gladyshev V.N."/>
            <person name="Groth M."/>
            <person name="Guda C."/>
            <person name="Hadaegh A."/>
            <person name="Iglesias-Rodriguez M.D."/>
            <person name="Jenkins J."/>
            <person name="Jones B.M."/>
            <person name="Lawson T."/>
            <person name="Leese F."/>
            <person name="Lindquist E."/>
            <person name="Lobanov A."/>
            <person name="Lomsadze A."/>
            <person name="Malik S.B."/>
            <person name="Marsh M.E."/>
            <person name="Mackinder L."/>
            <person name="Mock T."/>
            <person name="Mueller-Roeber B."/>
            <person name="Pagarete A."/>
            <person name="Parker M."/>
            <person name="Probert I."/>
            <person name="Quesneville H."/>
            <person name="Raines C."/>
            <person name="Rensing S.A."/>
            <person name="Riano-Pachon D.M."/>
            <person name="Richier S."/>
            <person name="Rokitta S."/>
            <person name="Shiraiwa Y."/>
            <person name="Soanes D.M."/>
            <person name="van der Giezen M."/>
            <person name="Wahlund T.M."/>
            <person name="Williams B."/>
            <person name="Wilson W."/>
            <person name="Wolfe G."/>
            <person name="Wurch L.L."/>
        </authorList>
    </citation>
    <scope>NUCLEOTIDE SEQUENCE</scope>
</reference>
<dbReference type="HOGENOM" id="CLU_1100211_0_0_1"/>
<dbReference type="PaxDb" id="2903-EOD06800"/>
<reference evidence="1" key="2">
    <citation type="submission" date="2024-10" db="UniProtKB">
        <authorList>
            <consortium name="EnsemblProtists"/>
        </authorList>
    </citation>
    <scope>IDENTIFICATION</scope>
</reference>
<dbReference type="AlphaFoldDB" id="A0A0D3I6B5"/>
<dbReference type="RefSeq" id="XP_005759229.1">
    <property type="nucleotide sequence ID" value="XM_005759172.1"/>
</dbReference>
<accession>A0A0D3I6B5</accession>
<proteinExistence type="predicted"/>
<dbReference type="GeneID" id="17252914"/>
<sequence length="253" mass="29337">MPPPPWLQRCGLKLLPVAGFYKICRDAEHQYDTANQLGESLVAMLRNPRNWLRDLTYPEHAEGLAASYLEENGSRFARFALDYESESFNLLENPALLDVFVDQMTQIFTHILKTYRDARDIVHAVDTRFFRALHAEAAYILDDYEPFWVNDDDDDDDASLLNNIERDYEGLGEFGSGSRFLLEQIAMGRSLESRVSRYHVVTLWQGMLAYQRCKDPLLRWLERAQHRLGAYEEGGVARQRDLESYEADNMDEA</sequence>
<dbReference type="Proteomes" id="UP000013827">
    <property type="component" value="Unassembled WGS sequence"/>
</dbReference>
<dbReference type="KEGG" id="ehx:EMIHUDRAFT_106730"/>
<keyword evidence="2" id="KW-1185">Reference proteome</keyword>
<name>A0A0D3I6B5_EMIH1</name>
<protein>
    <submittedName>
        <fullName evidence="1">Uncharacterized protein</fullName>
    </submittedName>
</protein>
<dbReference type="EnsemblProtists" id="EOD06800">
    <property type="protein sequence ID" value="EOD06800"/>
    <property type="gene ID" value="EMIHUDRAFT_106730"/>
</dbReference>